<protein>
    <recommendedName>
        <fullName evidence="2">Aminotransferase class V domain-containing protein</fullName>
    </recommendedName>
</protein>
<proteinExistence type="predicted"/>
<gene>
    <name evidence="3" type="ORF">KUCA_T00002309001</name>
</gene>
<evidence type="ECO:0000313" key="4">
    <source>
        <dbReference type="Proteomes" id="UP000019384"/>
    </source>
</evidence>
<dbReference type="InterPro" id="IPR000192">
    <property type="entry name" value="Aminotrans_V_dom"/>
</dbReference>
<dbReference type="Gene3D" id="3.90.1150.10">
    <property type="entry name" value="Aspartate Aminotransferase, domain 1"/>
    <property type="match status" value="1"/>
</dbReference>
<name>W6MK23_9ASCO</name>
<dbReference type="InterPro" id="IPR015422">
    <property type="entry name" value="PyrdxlP-dep_Trfase_small"/>
</dbReference>
<dbReference type="AlphaFoldDB" id="W6MK23"/>
<dbReference type="Gene3D" id="3.40.640.10">
    <property type="entry name" value="Type I PLP-dependent aspartate aminotransferase-like (Major domain)"/>
    <property type="match status" value="1"/>
</dbReference>
<evidence type="ECO:0000313" key="3">
    <source>
        <dbReference type="EMBL" id="CDK26338.1"/>
    </source>
</evidence>
<dbReference type="Proteomes" id="UP000019384">
    <property type="component" value="Unassembled WGS sequence"/>
</dbReference>
<dbReference type="HOGENOM" id="CLU_003433_3_0_1"/>
<dbReference type="OrthoDB" id="5978656at2759"/>
<feature type="domain" description="Aminotransferase class V" evidence="2">
    <location>
        <begin position="66"/>
        <end position="341"/>
    </location>
</feature>
<dbReference type="PANTHER" id="PTHR43092:SF2">
    <property type="entry name" value="HERCYNYLCYSTEINE SULFOXIDE LYASE"/>
    <property type="match status" value="1"/>
</dbReference>
<dbReference type="RefSeq" id="XP_022458344.1">
    <property type="nucleotide sequence ID" value="XM_022602549.1"/>
</dbReference>
<evidence type="ECO:0000259" key="2">
    <source>
        <dbReference type="Pfam" id="PF00266"/>
    </source>
</evidence>
<dbReference type="PANTHER" id="PTHR43092">
    <property type="entry name" value="L-CYSTEINE DESULFHYDRASE"/>
    <property type="match status" value="1"/>
</dbReference>
<dbReference type="GeneID" id="34519732"/>
<dbReference type="InterPro" id="IPR015424">
    <property type="entry name" value="PyrdxlP-dep_Trfase"/>
</dbReference>
<sequence length="431" mass="48818">MTAFGKEFREKYFPTGPQTVPINHGSYGLVPTPVIKKFHEHLDEDLAFPDKYIVFDYTPQLKANIARVAQLVDADPLDLVFCNNASTGVNTVLRSYPFQKGDKILMPSTVYDACGNTVKFLKNRYGIEILTLDLPYPLSDDEVVSKFKEVFEAEESNGNPVKLALFDTVVSMPGLRIPFERLIKLCKDHNVLSMVDGAHSIGLVKLSLKTLEPDFYTTNLHKWLYVPRGCALLYVNKKHHRSIHTFPVSHSYLADDEPLEETLEQSRLVDRFAFVGSSSFASFVSAIDAIEFRENVCGGEDAIADYCLRTAKEGGAKIAELWGTKVLENKEGSLTTSMVNVEAPIPSDLKEDFLRLCKTPKFVEKMRAYVDRIQVEEFHTYLPCCYHNGALWCRFSAQVYVDVDDFVYAANSFRKAFNRYLESDTFKVLLN</sequence>
<organism evidence="3 4">
    <name type="scientific">Kuraishia capsulata CBS 1993</name>
    <dbReference type="NCBI Taxonomy" id="1382522"/>
    <lineage>
        <taxon>Eukaryota</taxon>
        <taxon>Fungi</taxon>
        <taxon>Dikarya</taxon>
        <taxon>Ascomycota</taxon>
        <taxon>Saccharomycotina</taxon>
        <taxon>Pichiomycetes</taxon>
        <taxon>Pichiales</taxon>
        <taxon>Pichiaceae</taxon>
        <taxon>Kuraishia</taxon>
    </lineage>
</organism>
<dbReference type="EMBL" id="HG793127">
    <property type="protein sequence ID" value="CDK26338.1"/>
    <property type="molecule type" value="Genomic_DNA"/>
</dbReference>
<keyword evidence="4" id="KW-1185">Reference proteome</keyword>
<evidence type="ECO:0000256" key="1">
    <source>
        <dbReference type="ARBA" id="ARBA00022898"/>
    </source>
</evidence>
<dbReference type="InterPro" id="IPR015421">
    <property type="entry name" value="PyrdxlP-dep_Trfase_major"/>
</dbReference>
<accession>W6MK23</accession>
<dbReference type="SUPFAM" id="SSF53383">
    <property type="entry name" value="PLP-dependent transferases"/>
    <property type="match status" value="1"/>
</dbReference>
<reference evidence="3" key="1">
    <citation type="submission" date="2013-12" db="EMBL/GenBank/DDBJ databases">
        <authorList>
            <person name="Genoscope - CEA"/>
        </authorList>
    </citation>
    <scope>NUCLEOTIDE SEQUENCE</scope>
    <source>
        <strain evidence="3">CBS 1993</strain>
    </source>
</reference>
<keyword evidence="1" id="KW-0663">Pyridoxal phosphate</keyword>
<dbReference type="STRING" id="1382522.W6MK23"/>
<dbReference type="Pfam" id="PF00266">
    <property type="entry name" value="Aminotran_5"/>
    <property type="match status" value="1"/>
</dbReference>
<reference evidence="3" key="2">
    <citation type="submission" date="2014-02" db="EMBL/GenBank/DDBJ databases">
        <title>Complete DNA sequence of /Kuraishia capsulata/ illustrates novel genomic features among budding yeasts (/Saccharomycotina/).</title>
        <authorList>
            <person name="Morales L."/>
            <person name="Noel B."/>
            <person name="Porcel B."/>
            <person name="Marcet-Houben M."/>
            <person name="Hullo M-F."/>
            <person name="Sacerdot C."/>
            <person name="Tekaia F."/>
            <person name="Leh-Louis V."/>
            <person name="Despons L."/>
            <person name="Khanna V."/>
            <person name="Aury J-M."/>
            <person name="Barbe V."/>
            <person name="Couloux A."/>
            <person name="Labadie K."/>
            <person name="Pelletier E."/>
            <person name="Souciet J-L."/>
            <person name="Boekhout T."/>
            <person name="Gabaldon T."/>
            <person name="Wincker P."/>
            <person name="Dujon B."/>
        </authorList>
    </citation>
    <scope>NUCLEOTIDE SEQUENCE</scope>
    <source>
        <strain evidence="3">CBS 1993</strain>
    </source>
</reference>